<comment type="function">
    <text evidence="5">Removes the pyruvyl group from chorismate, with concomitant aromatization of the ring, to provide 4-hydroxybenzoate (4HB) for the ubiquinone pathway.</text>
</comment>
<dbReference type="PANTHER" id="PTHR38683:SF1">
    <property type="entry name" value="CHORISMATE PYRUVATE-LYASE"/>
    <property type="match status" value="1"/>
</dbReference>
<dbReference type="Proteomes" id="UP000198607">
    <property type="component" value="Unassembled WGS sequence"/>
</dbReference>
<evidence type="ECO:0000256" key="5">
    <source>
        <dbReference type="HAMAP-Rule" id="MF_01632"/>
    </source>
</evidence>
<evidence type="ECO:0000256" key="2">
    <source>
        <dbReference type="ARBA" id="ARBA00022688"/>
    </source>
</evidence>
<evidence type="ECO:0000256" key="3">
    <source>
        <dbReference type="ARBA" id="ARBA00023239"/>
    </source>
</evidence>
<dbReference type="SUPFAM" id="SSF64288">
    <property type="entry name" value="Chorismate lyase-like"/>
    <property type="match status" value="1"/>
</dbReference>
<dbReference type="GO" id="GO:0006744">
    <property type="term" value="P:ubiquinone biosynthetic process"/>
    <property type="evidence" value="ECO:0007669"/>
    <property type="project" value="UniProtKB-UniRule"/>
</dbReference>
<proteinExistence type="inferred from homology"/>
<keyword evidence="1 5" id="KW-0963">Cytoplasm</keyword>
<dbReference type="RefSeq" id="WP_091938641.1">
    <property type="nucleotide sequence ID" value="NZ_FNCY01000013.1"/>
</dbReference>
<evidence type="ECO:0000256" key="1">
    <source>
        <dbReference type="ARBA" id="ARBA00022490"/>
    </source>
</evidence>
<dbReference type="InterPro" id="IPR028978">
    <property type="entry name" value="Chorismate_lyase_/UTRA_dom_sf"/>
</dbReference>
<comment type="caution">
    <text evidence="5">Lacks conserved residue(s) required for the propagation of feature annotation.</text>
</comment>
<dbReference type="EC" id="4.1.3.40" evidence="5"/>
<feature type="binding site" evidence="5">
    <location>
        <position position="171"/>
    </location>
    <ligand>
        <name>substrate</name>
    </ligand>
</feature>
<reference evidence="6 7" key="1">
    <citation type="submission" date="2016-10" db="EMBL/GenBank/DDBJ databases">
        <authorList>
            <person name="de Groot N.N."/>
        </authorList>
    </citation>
    <scope>NUCLEOTIDE SEQUENCE [LARGE SCALE GENOMIC DNA]</scope>
    <source>
        <strain evidence="6 7">DSM 5885</strain>
    </source>
</reference>
<dbReference type="PANTHER" id="PTHR38683">
    <property type="entry name" value="CHORISMATE PYRUVATE-LYASE"/>
    <property type="match status" value="1"/>
</dbReference>
<dbReference type="STRING" id="83767.SAMN05660652_02923"/>
<name>A0A1G8I415_9RHOO</name>
<feature type="binding site" evidence="5">
    <location>
        <position position="73"/>
    </location>
    <ligand>
        <name>substrate</name>
    </ligand>
</feature>
<evidence type="ECO:0000313" key="6">
    <source>
        <dbReference type="EMBL" id="SDI13594.1"/>
    </source>
</evidence>
<dbReference type="Gene3D" id="3.40.1410.10">
    <property type="entry name" value="Chorismate lyase-like"/>
    <property type="match status" value="1"/>
</dbReference>
<evidence type="ECO:0000313" key="7">
    <source>
        <dbReference type="Proteomes" id="UP000198607"/>
    </source>
</evidence>
<dbReference type="GO" id="GO:0005829">
    <property type="term" value="C:cytosol"/>
    <property type="evidence" value="ECO:0007669"/>
    <property type="project" value="TreeGrafter"/>
</dbReference>
<dbReference type="HAMAP" id="MF_01632">
    <property type="entry name" value="UbiC"/>
    <property type="match status" value="1"/>
</dbReference>
<protein>
    <recommendedName>
        <fullName evidence="5">Probable chorismate pyruvate-lyase</fullName>
        <shortName evidence="5">CL</shortName>
        <shortName evidence="5">CPL</shortName>
        <ecNumber evidence="5">4.1.3.40</ecNumber>
    </recommendedName>
</protein>
<keyword evidence="3 5" id="KW-0456">Lyase</keyword>
<feature type="binding site" evidence="5">
    <location>
        <position position="111"/>
    </location>
    <ligand>
        <name>substrate</name>
    </ligand>
</feature>
<comment type="similarity">
    <text evidence="5">Belongs to the UbiC family.</text>
</comment>
<dbReference type="InterPro" id="IPR007440">
    <property type="entry name" value="Chorismate--pyruvate_lyase"/>
</dbReference>
<dbReference type="AlphaFoldDB" id="A0A1G8I415"/>
<keyword evidence="4 5" id="KW-0670">Pyruvate</keyword>
<evidence type="ECO:0000256" key="4">
    <source>
        <dbReference type="ARBA" id="ARBA00023317"/>
    </source>
</evidence>
<organism evidence="6 7">
    <name type="scientific">Propionivibrio dicarboxylicus</name>
    <dbReference type="NCBI Taxonomy" id="83767"/>
    <lineage>
        <taxon>Bacteria</taxon>
        <taxon>Pseudomonadati</taxon>
        <taxon>Pseudomonadota</taxon>
        <taxon>Betaproteobacteria</taxon>
        <taxon>Rhodocyclales</taxon>
        <taxon>Rhodocyclaceae</taxon>
        <taxon>Propionivibrio</taxon>
    </lineage>
</organism>
<dbReference type="OrthoDB" id="8606430at2"/>
<dbReference type="EMBL" id="FNCY01000013">
    <property type="protein sequence ID" value="SDI13594.1"/>
    <property type="molecule type" value="Genomic_DNA"/>
</dbReference>
<sequence length="200" mass="22181">MAAPSRKPWRRHWPGPRRPAAFRQWLLDDGSLTARLQRRGKFSLRVVAQGLATPTADEAALFGLGPTQQARIREVVLSVDGTPLVFAHTVLPTQPRGPLTRWIARLGNRSLGSMLFRHPGFSRTPLLCQPIDRRGNLHRRAVEALGIAPDTTLWARRSSFAFATQRLLVTEIFSPALWSALAAEAVTKTPQRVRTPESGA</sequence>
<dbReference type="Pfam" id="PF04345">
    <property type="entry name" value="Chor_lyase"/>
    <property type="match status" value="1"/>
</dbReference>
<keyword evidence="7" id="KW-1185">Reference proteome</keyword>
<accession>A0A1G8I415</accession>
<dbReference type="GO" id="GO:0042866">
    <property type="term" value="P:pyruvate biosynthetic process"/>
    <property type="evidence" value="ECO:0007669"/>
    <property type="project" value="UniProtKB-UniRule"/>
</dbReference>
<comment type="subcellular location">
    <subcellularLocation>
        <location evidence="5">Cytoplasm</location>
    </subcellularLocation>
</comment>
<comment type="catalytic activity">
    <reaction evidence="5">
        <text>chorismate = 4-hydroxybenzoate + pyruvate</text>
        <dbReference type="Rhea" id="RHEA:16505"/>
        <dbReference type="ChEBI" id="CHEBI:15361"/>
        <dbReference type="ChEBI" id="CHEBI:17879"/>
        <dbReference type="ChEBI" id="CHEBI:29748"/>
        <dbReference type="EC" id="4.1.3.40"/>
    </reaction>
</comment>
<dbReference type="GO" id="GO:0008813">
    <property type="term" value="F:chorismate lyase activity"/>
    <property type="evidence" value="ECO:0007669"/>
    <property type="project" value="UniProtKB-UniRule"/>
</dbReference>
<comment type="pathway">
    <text evidence="5">Cofactor biosynthesis; ubiquinone biosynthesis.</text>
</comment>
<gene>
    <name evidence="5" type="primary">ubiC</name>
    <name evidence="6" type="ORF">SAMN05660652_02923</name>
</gene>
<keyword evidence="2 5" id="KW-0831">Ubiquinone biosynthesis</keyword>
<dbReference type="UniPathway" id="UPA00232"/>